<dbReference type="AlphaFoldDB" id="A0A9C6SXX9"/>
<sequence>MMQSFKKNLSQLPLAMMQLFQQPQHIGLLSVTSCSNVVKQKRCMDTLYGVESCEDCADAYQISGPREDLQKMKEPDPFKAKDPCWQSLRRTEYKCRTDPEFLLDSFIDARKKCLSNPCAWDVPRADLTHYRPSDKLKRRYQRTWIKCVVKRRKVKMQCDCKPVVLPRRKFKKLQALPGKTNNECIGGGPDLGLALCVKPKKAESPCPRLSAKGCKPSRFPPSCKEGGRKPSGCRKRLTKYPAFSECLIDPLPDAPPVECSCLKTPMMCQVWEYYRNRKS</sequence>
<dbReference type="OrthoDB" id="7808230at2759"/>
<dbReference type="RefSeq" id="XP_051861004.1">
    <property type="nucleotide sequence ID" value="XM_052005044.1"/>
</dbReference>
<gene>
    <name evidence="2" type="primary">LOC127565624</name>
</gene>
<accession>A0A9C6SXX9</accession>
<evidence type="ECO:0000313" key="1">
    <source>
        <dbReference type="Proteomes" id="UP000515160"/>
    </source>
</evidence>
<dbReference type="InterPro" id="IPR006611">
    <property type="entry name" value="DUF1431_DROsp"/>
</dbReference>
<dbReference type="PANTHER" id="PTHR20977">
    <property type="entry name" value="AT13385P-RELATED"/>
    <property type="match status" value="1"/>
</dbReference>
<name>A0A9C6SXX9_DROAB</name>
<dbReference type="Proteomes" id="UP000515160">
    <property type="component" value="Chromosome 3"/>
</dbReference>
<reference evidence="2" key="1">
    <citation type="submission" date="2025-08" db="UniProtKB">
        <authorList>
            <consortium name="RefSeq"/>
        </authorList>
    </citation>
    <scope>IDENTIFICATION</scope>
    <source>
        <strain evidence="2">15112-1751.03</strain>
        <tissue evidence="2">Whole Adult</tissue>
    </source>
</reference>
<organism evidence="1 2">
    <name type="scientific">Drosophila albomicans</name>
    <name type="common">Fruit fly</name>
    <dbReference type="NCBI Taxonomy" id="7291"/>
    <lineage>
        <taxon>Eukaryota</taxon>
        <taxon>Metazoa</taxon>
        <taxon>Ecdysozoa</taxon>
        <taxon>Arthropoda</taxon>
        <taxon>Hexapoda</taxon>
        <taxon>Insecta</taxon>
        <taxon>Pterygota</taxon>
        <taxon>Neoptera</taxon>
        <taxon>Endopterygota</taxon>
        <taxon>Diptera</taxon>
        <taxon>Brachycera</taxon>
        <taxon>Muscomorpha</taxon>
        <taxon>Ephydroidea</taxon>
        <taxon>Drosophilidae</taxon>
        <taxon>Drosophila</taxon>
    </lineage>
</organism>
<dbReference type="SMART" id="SM00689">
    <property type="entry name" value="DM6"/>
    <property type="match status" value="1"/>
</dbReference>
<protein>
    <submittedName>
        <fullName evidence="2">Uncharacterized protein LOC127565624</fullName>
    </submittedName>
</protein>
<dbReference type="PANTHER" id="PTHR20977:SF0">
    <property type="entry name" value="AT13385P-RELATED"/>
    <property type="match status" value="1"/>
</dbReference>
<proteinExistence type="predicted"/>
<dbReference type="PROSITE" id="PS51257">
    <property type="entry name" value="PROKAR_LIPOPROTEIN"/>
    <property type="match status" value="1"/>
</dbReference>
<evidence type="ECO:0000313" key="2">
    <source>
        <dbReference type="RefSeq" id="XP_051861004.1"/>
    </source>
</evidence>
<dbReference type="GeneID" id="127565624"/>
<keyword evidence="1" id="KW-1185">Reference proteome</keyword>
<dbReference type="Pfam" id="PF07248">
    <property type="entry name" value="DUF1431"/>
    <property type="match status" value="1"/>
</dbReference>